<dbReference type="InterPro" id="IPR030457">
    <property type="entry name" value="ELO_CS"/>
</dbReference>
<comment type="catalytic activity">
    <reaction evidence="10">
        <text>a very-long-chain acyl-CoA + malonyl-CoA + H(+) = a very-long-chain 3-oxoacyl-CoA + CO2 + CoA</text>
        <dbReference type="Rhea" id="RHEA:32727"/>
        <dbReference type="ChEBI" id="CHEBI:15378"/>
        <dbReference type="ChEBI" id="CHEBI:16526"/>
        <dbReference type="ChEBI" id="CHEBI:57287"/>
        <dbReference type="ChEBI" id="CHEBI:57384"/>
        <dbReference type="ChEBI" id="CHEBI:90725"/>
        <dbReference type="ChEBI" id="CHEBI:90736"/>
        <dbReference type="EC" id="2.3.1.199"/>
    </reaction>
</comment>
<accession>A0AAV2ATV5</accession>
<comment type="subcellular location">
    <subcellularLocation>
        <location evidence="1">Membrane</location>
        <topology evidence="1">Multi-pass membrane protein</topology>
    </subcellularLocation>
</comment>
<keyword evidence="9 10" id="KW-0275">Fatty acid biosynthesis</keyword>
<keyword evidence="6 10" id="KW-1133">Transmembrane helix</keyword>
<dbReference type="GO" id="GO:0042761">
    <property type="term" value="P:very long-chain fatty acid biosynthetic process"/>
    <property type="evidence" value="ECO:0007669"/>
    <property type="project" value="TreeGrafter"/>
</dbReference>
<name>A0AAV2ATV5_9ARAC</name>
<proteinExistence type="inferred from homology"/>
<feature type="transmembrane region" description="Helical" evidence="10">
    <location>
        <begin position="146"/>
        <end position="165"/>
    </location>
</feature>
<keyword evidence="2 10" id="KW-0444">Lipid biosynthesis</keyword>
<dbReference type="GO" id="GO:0005789">
    <property type="term" value="C:endoplasmic reticulum membrane"/>
    <property type="evidence" value="ECO:0007669"/>
    <property type="project" value="TreeGrafter"/>
</dbReference>
<dbReference type="GO" id="GO:0034625">
    <property type="term" value="P:fatty acid elongation, monounsaturated fatty acid"/>
    <property type="evidence" value="ECO:0007669"/>
    <property type="project" value="TreeGrafter"/>
</dbReference>
<evidence type="ECO:0000256" key="3">
    <source>
        <dbReference type="ARBA" id="ARBA00022679"/>
    </source>
</evidence>
<dbReference type="PANTHER" id="PTHR11157:SF126">
    <property type="entry name" value="ELONGATION OF VERY LONG CHAIN FATTY ACIDS PROTEIN"/>
    <property type="match status" value="1"/>
</dbReference>
<evidence type="ECO:0000256" key="10">
    <source>
        <dbReference type="RuleBase" id="RU361115"/>
    </source>
</evidence>
<feature type="transmembrane region" description="Helical" evidence="10">
    <location>
        <begin position="121"/>
        <end position="139"/>
    </location>
</feature>
<keyword evidence="4 10" id="KW-0812">Transmembrane</keyword>
<evidence type="ECO:0000256" key="7">
    <source>
        <dbReference type="ARBA" id="ARBA00023098"/>
    </source>
</evidence>
<gene>
    <name evidence="11" type="ORF">LARSCL_LOCUS14559</name>
</gene>
<dbReference type="EMBL" id="CAXIEN010000211">
    <property type="protein sequence ID" value="CAL1286986.1"/>
    <property type="molecule type" value="Genomic_DNA"/>
</dbReference>
<comment type="caution">
    <text evidence="11">The sequence shown here is derived from an EMBL/GenBank/DDBJ whole genome shotgun (WGS) entry which is preliminary data.</text>
</comment>
<sequence>MYYSLNTSSDICLLKPDMSTISMSNASIYDKFLVKYPLVSYSIVILYILFVKWIGPYIMRKRKPYSLQKVLIVYNLFQALANFYIFSNGIYFIRKYWDSRCVLRKTPIFDEVMEMSLKYGYDLYIIKFMDLLDTVFFVLRKKQNQVSFLHVFHHAGMCLLFSWSFKKLHLILGFYVPIALVLNTAVHVIMYTYYGLAAIGPQMQKYLWWKKHLTLLQIGQLLFIIFYQIYGILTECEEFGKLEFYVLFYLSITVIFFLKFYRNYMNS</sequence>
<dbReference type="PROSITE" id="PS01188">
    <property type="entry name" value="ELO"/>
    <property type="match status" value="1"/>
</dbReference>
<evidence type="ECO:0000256" key="4">
    <source>
        <dbReference type="ARBA" id="ARBA00022692"/>
    </source>
</evidence>
<evidence type="ECO:0000256" key="6">
    <source>
        <dbReference type="ARBA" id="ARBA00022989"/>
    </source>
</evidence>
<evidence type="ECO:0000256" key="2">
    <source>
        <dbReference type="ARBA" id="ARBA00022516"/>
    </source>
</evidence>
<dbReference type="AlphaFoldDB" id="A0AAV2ATV5"/>
<dbReference type="InterPro" id="IPR002076">
    <property type="entry name" value="ELO_fam"/>
</dbReference>
<keyword evidence="7 10" id="KW-0443">Lipid metabolism</keyword>
<keyword evidence="8 10" id="KW-0472">Membrane</keyword>
<dbReference type="EC" id="2.3.1.199" evidence="10"/>
<feature type="transmembrane region" description="Helical" evidence="10">
    <location>
        <begin position="213"/>
        <end position="230"/>
    </location>
</feature>
<dbReference type="GO" id="GO:0034626">
    <property type="term" value="P:fatty acid elongation, polyunsaturated fatty acid"/>
    <property type="evidence" value="ECO:0007669"/>
    <property type="project" value="TreeGrafter"/>
</dbReference>
<feature type="transmembrane region" description="Helical" evidence="10">
    <location>
        <begin position="171"/>
        <end position="193"/>
    </location>
</feature>
<evidence type="ECO:0000256" key="8">
    <source>
        <dbReference type="ARBA" id="ARBA00023136"/>
    </source>
</evidence>
<dbReference type="Proteomes" id="UP001497382">
    <property type="component" value="Unassembled WGS sequence"/>
</dbReference>
<dbReference type="Pfam" id="PF01151">
    <property type="entry name" value="ELO"/>
    <property type="match status" value="1"/>
</dbReference>
<reference evidence="11 12" key="1">
    <citation type="submission" date="2024-04" db="EMBL/GenBank/DDBJ databases">
        <authorList>
            <person name="Rising A."/>
            <person name="Reimegard J."/>
            <person name="Sonavane S."/>
            <person name="Akerstrom W."/>
            <person name="Nylinder S."/>
            <person name="Hedman E."/>
            <person name="Kallberg Y."/>
        </authorList>
    </citation>
    <scope>NUCLEOTIDE SEQUENCE [LARGE SCALE GENOMIC DNA]</scope>
</reference>
<keyword evidence="3 10" id="KW-0808">Transferase</keyword>
<feature type="transmembrane region" description="Helical" evidence="10">
    <location>
        <begin position="242"/>
        <end position="261"/>
    </location>
</feature>
<evidence type="ECO:0000256" key="1">
    <source>
        <dbReference type="ARBA" id="ARBA00004141"/>
    </source>
</evidence>
<organism evidence="11 12">
    <name type="scientific">Larinioides sclopetarius</name>
    <dbReference type="NCBI Taxonomy" id="280406"/>
    <lineage>
        <taxon>Eukaryota</taxon>
        <taxon>Metazoa</taxon>
        <taxon>Ecdysozoa</taxon>
        <taxon>Arthropoda</taxon>
        <taxon>Chelicerata</taxon>
        <taxon>Arachnida</taxon>
        <taxon>Araneae</taxon>
        <taxon>Araneomorphae</taxon>
        <taxon>Entelegynae</taxon>
        <taxon>Araneoidea</taxon>
        <taxon>Araneidae</taxon>
        <taxon>Larinioides</taxon>
    </lineage>
</organism>
<keyword evidence="5 10" id="KW-0276">Fatty acid metabolism</keyword>
<comment type="similarity">
    <text evidence="10">Belongs to the ELO family.</text>
</comment>
<evidence type="ECO:0000256" key="5">
    <source>
        <dbReference type="ARBA" id="ARBA00022832"/>
    </source>
</evidence>
<evidence type="ECO:0000256" key="9">
    <source>
        <dbReference type="ARBA" id="ARBA00023160"/>
    </source>
</evidence>
<evidence type="ECO:0000313" key="11">
    <source>
        <dbReference type="EMBL" id="CAL1286986.1"/>
    </source>
</evidence>
<dbReference type="GO" id="GO:0019367">
    <property type="term" value="P:fatty acid elongation, saturated fatty acid"/>
    <property type="evidence" value="ECO:0007669"/>
    <property type="project" value="TreeGrafter"/>
</dbReference>
<protein>
    <recommendedName>
        <fullName evidence="10">Elongation of very long chain fatty acids protein</fullName>
        <ecNumber evidence="10">2.3.1.199</ecNumber>
    </recommendedName>
    <alternativeName>
        <fullName evidence="10">Very-long-chain 3-oxoacyl-CoA synthase</fullName>
    </alternativeName>
</protein>
<evidence type="ECO:0000313" key="12">
    <source>
        <dbReference type="Proteomes" id="UP001497382"/>
    </source>
</evidence>
<dbReference type="GO" id="GO:0009922">
    <property type="term" value="F:fatty acid elongase activity"/>
    <property type="evidence" value="ECO:0007669"/>
    <property type="project" value="UniProtKB-EC"/>
</dbReference>
<feature type="transmembrane region" description="Helical" evidence="10">
    <location>
        <begin position="38"/>
        <end position="59"/>
    </location>
</feature>
<feature type="transmembrane region" description="Helical" evidence="10">
    <location>
        <begin position="71"/>
        <end position="93"/>
    </location>
</feature>
<keyword evidence="12" id="KW-1185">Reference proteome</keyword>
<dbReference type="GO" id="GO:0030148">
    <property type="term" value="P:sphingolipid biosynthetic process"/>
    <property type="evidence" value="ECO:0007669"/>
    <property type="project" value="TreeGrafter"/>
</dbReference>
<dbReference type="PANTHER" id="PTHR11157">
    <property type="entry name" value="FATTY ACID ACYL TRANSFERASE-RELATED"/>
    <property type="match status" value="1"/>
</dbReference>